<organism evidence="2 3">
    <name type="scientific">Hymenobacter monticola</name>
    <dbReference type="NCBI Taxonomy" id="1705399"/>
    <lineage>
        <taxon>Bacteria</taxon>
        <taxon>Pseudomonadati</taxon>
        <taxon>Bacteroidota</taxon>
        <taxon>Cytophagia</taxon>
        <taxon>Cytophagales</taxon>
        <taxon>Hymenobacteraceae</taxon>
        <taxon>Hymenobacter</taxon>
    </lineage>
</organism>
<keyword evidence="1" id="KW-0732">Signal</keyword>
<sequence>MRRLPTPAAVVLALTAAAAHAQSLTNTGTPLTVEAGAVLVVPGALDNQAGATLTTGGTVQVGGDFRNAGTVVPASGKVVFAGTADQTLTPGGATLAKVEVRNTGPAGNNRVLLPTDLTVSQQLILTSGLLRTDPAATLLLPDGATLSGETTGRYVQGNLRVERANVSGSTPIDFDNSLTLSPNGNALGTVRVTRTAGLQTAGVSFDTNPANAAQKSIDRVWTVTADQAPTAAVEAPLSWLADDDNSLTFGQGQTYRVPGASAAWQALSSPANGAARSLTASTGSLGRFTVSTASAPLPVELRSFTAERRGADGLLRWATASEKNNDRFEVESSADGRTFRRIATVLGAGSSTQRHDYALPDPNLARYAADLVYYRLRQVDRDGTAAYSPVRTVQVPAETGFAAQAYPQPFVNELTLLVRTGEDGPVVVLAYDAVGRLLFTHRAALAAGTNTVPLPQAAALPTGAYMLSITQQRYHRTLKIIRE</sequence>
<proteinExistence type="predicted"/>
<gene>
    <name evidence="2" type="ORF">MTP16_22460</name>
</gene>
<keyword evidence="3" id="KW-1185">Reference proteome</keyword>
<dbReference type="RefSeq" id="WP_243514271.1">
    <property type="nucleotide sequence ID" value="NZ_CP094534.1"/>
</dbReference>
<name>A0ABY4B400_9BACT</name>
<dbReference type="Proteomes" id="UP000831390">
    <property type="component" value="Chromosome"/>
</dbReference>
<dbReference type="InterPro" id="IPR026444">
    <property type="entry name" value="Secre_tail"/>
</dbReference>
<dbReference type="NCBIfam" id="TIGR04183">
    <property type="entry name" value="Por_Secre_tail"/>
    <property type="match status" value="1"/>
</dbReference>
<accession>A0ABY4B400</accession>
<feature type="chain" id="PRO_5045149718" evidence="1">
    <location>
        <begin position="22"/>
        <end position="483"/>
    </location>
</feature>
<protein>
    <submittedName>
        <fullName evidence="2">T9SS type A sorting domain-containing protein</fullName>
    </submittedName>
</protein>
<evidence type="ECO:0000313" key="3">
    <source>
        <dbReference type="Proteomes" id="UP000831390"/>
    </source>
</evidence>
<evidence type="ECO:0000313" key="2">
    <source>
        <dbReference type="EMBL" id="UOE33863.1"/>
    </source>
</evidence>
<dbReference type="EMBL" id="CP094534">
    <property type="protein sequence ID" value="UOE33863.1"/>
    <property type="molecule type" value="Genomic_DNA"/>
</dbReference>
<reference evidence="2 3" key="1">
    <citation type="submission" date="2022-03" db="EMBL/GenBank/DDBJ databases">
        <title>Hymenobactersp. isolated from the air.</title>
        <authorList>
            <person name="Won M."/>
            <person name="Kwon S.-W."/>
        </authorList>
    </citation>
    <scope>NUCLEOTIDE SEQUENCE [LARGE SCALE GENOMIC DNA]</scope>
    <source>
        <strain evidence="2 3">KACC 22596</strain>
    </source>
</reference>
<evidence type="ECO:0000256" key="1">
    <source>
        <dbReference type="SAM" id="SignalP"/>
    </source>
</evidence>
<feature type="signal peptide" evidence="1">
    <location>
        <begin position="1"/>
        <end position="21"/>
    </location>
</feature>